<dbReference type="Pfam" id="PF10475">
    <property type="entry name" value="Vps54_N"/>
    <property type="match status" value="1"/>
</dbReference>
<evidence type="ECO:0000313" key="7">
    <source>
        <dbReference type="EMBL" id="JAP39160.1"/>
    </source>
</evidence>
<protein>
    <submittedName>
        <fullName evidence="7">Coiled-coil domain-containing protein 132</fullName>
    </submittedName>
</protein>
<name>A0A0X3NIM4_SCHSO</name>
<dbReference type="GO" id="GO:0015031">
    <property type="term" value="P:protein transport"/>
    <property type="evidence" value="ECO:0007669"/>
    <property type="project" value="UniProtKB-KW"/>
</dbReference>
<evidence type="ECO:0000256" key="1">
    <source>
        <dbReference type="ARBA" id="ARBA00022448"/>
    </source>
</evidence>
<evidence type="ECO:0000256" key="2">
    <source>
        <dbReference type="ARBA" id="ARBA00022927"/>
    </source>
</evidence>
<dbReference type="PANTHER" id="PTHR13258">
    <property type="entry name" value="SYNDETIN"/>
    <property type="match status" value="1"/>
</dbReference>
<dbReference type="GO" id="GO:0032456">
    <property type="term" value="P:endocytic recycling"/>
    <property type="evidence" value="ECO:0007669"/>
    <property type="project" value="InterPro"/>
</dbReference>
<evidence type="ECO:0000259" key="5">
    <source>
        <dbReference type="Pfam" id="PF10474"/>
    </source>
</evidence>
<proteinExistence type="predicted"/>
<keyword evidence="3" id="KW-0175">Coiled coil</keyword>
<feature type="region of interest" description="Disordered" evidence="4">
    <location>
        <begin position="807"/>
        <end position="829"/>
    </location>
</feature>
<organism evidence="7">
    <name type="scientific">Schistocephalus solidus</name>
    <name type="common">Tapeworm</name>
    <dbReference type="NCBI Taxonomy" id="70667"/>
    <lineage>
        <taxon>Eukaryota</taxon>
        <taxon>Metazoa</taxon>
        <taxon>Spiralia</taxon>
        <taxon>Lophotrochozoa</taxon>
        <taxon>Platyhelminthes</taxon>
        <taxon>Cestoda</taxon>
        <taxon>Eucestoda</taxon>
        <taxon>Diphyllobothriidea</taxon>
        <taxon>Diphyllobothriidae</taxon>
        <taxon>Schistocephalus</taxon>
    </lineage>
</organism>
<feature type="domain" description="Vacuolar protein sorting-associated protein 54 N-terminal" evidence="6">
    <location>
        <begin position="52"/>
        <end position="354"/>
    </location>
</feature>
<dbReference type="GO" id="GO:0000149">
    <property type="term" value="F:SNARE binding"/>
    <property type="evidence" value="ECO:0007669"/>
    <property type="project" value="TreeGrafter"/>
</dbReference>
<sequence length="1006" mass="113010">MKRLKDLLVSPKHENQEKKEVLGLNSHWLLNTRPSVATPNGPPDPQYIQEIISNIEKPYFAASFDSGRYEIESYLQSTFRNLKVIDERLTLLRQRQTAVCRQVSHLILEKQPFYQAELRKVMKLQELNRDAYLQCKEARSSLEALSRGLVEPHFLVLRNHGRCLRLKKVMEILRRIRTLKESAAQLDKLIDNGEFLAAIRLHRGSLLVTEDFRMFRCVDSLQHRLRAAHLRIDDALDTVLAKSCENFDPQLYAIAQEAYERLGSTQTTVAQLQLHYTTAIHIRAARVVASFIRPIADAASPGSAEDLDVSDCQTLADYEKLCKRLPEEALVPCLATLCKSIWNILVCYHCTALWHDNEANGHVRSGCPKDSSEEELLAEERANSSDSSGPIFNADITRQWHGYVTSKLSSNRGRIWMDISSRVRPLLGTIAEHAQGMTFEAIAAVLNIVNGLARVGEEFAGHVSSDLLEVLRNSIQKFFVGFHKKHMERLRLFLDNETWELCPVSANFTLLDLHEFHHFFKTFHRRASTNICANETDEMCRRSASERLFREPFTCHLFDIEDVPDSVRTPVDIAAGSVASSSPGSPTLNRKVSLGRHDKSATDSESGESGPILASTTIEVLRLIGRYMQMMQLLKPIASEVMHCIGQLFDYYLFVIHNLFGSLNTSGQTAHLPDRLQKTIARISARLVASAKSPVVINGTRFAVPDCIANRHKEESLQSSDLQNISEIIQRHIVGIESLVFLATVLETQLLSSLHECLPDSKHGLLVVFKEQSIVTAFEVRDSAGFELASKVFPPLLSITLNQNGTSNGNSVKATKTTPESATSSPPPSQTILRQLIASRDWVAQDAVATKPSAYLTVLSTAIRRFADLLTSAVRHLGATPAARTAVWRGTLHWLSSELLEGIATVNECSEEGRSQMLLDVQSTALLCESESGIRPFVNLDFLVDYIQAFYVPIREWEAWLMSQDVTKRYSQHQLTGLASCLSRGDRKTRQRLINIVNQMYPKKPV</sequence>
<dbReference type="InterPro" id="IPR019514">
    <property type="entry name" value="Syndetin_C"/>
</dbReference>
<keyword evidence="1" id="KW-0813">Transport</keyword>
<keyword evidence="2" id="KW-0653">Protein transport</keyword>
<evidence type="ECO:0000259" key="6">
    <source>
        <dbReference type="Pfam" id="PF10475"/>
    </source>
</evidence>
<feature type="compositionally biased region" description="Low complexity" evidence="4">
    <location>
        <begin position="813"/>
        <end position="824"/>
    </location>
</feature>
<feature type="region of interest" description="Disordered" evidence="4">
    <location>
        <begin position="577"/>
        <end position="610"/>
    </location>
</feature>
<feature type="domain" description="Syndetin C-terminal" evidence="5">
    <location>
        <begin position="730"/>
        <end position="997"/>
    </location>
</feature>
<dbReference type="GO" id="GO:0005829">
    <property type="term" value="C:cytosol"/>
    <property type="evidence" value="ECO:0007669"/>
    <property type="project" value="GOC"/>
</dbReference>
<gene>
    <name evidence="7" type="primary">CC132</name>
    <name evidence="7" type="ORF">TR97813</name>
</gene>
<evidence type="ECO:0000256" key="4">
    <source>
        <dbReference type="SAM" id="MobiDB-lite"/>
    </source>
</evidence>
<dbReference type="InterPro" id="IPR019515">
    <property type="entry name" value="VPS54_N"/>
</dbReference>
<dbReference type="AlphaFoldDB" id="A0A0X3NIM4"/>
<dbReference type="InterPro" id="IPR040047">
    <property type="entry name" value="VPS50"/>
</dbReference>
<dbReference type="GO" id="GO:0042147">
    <property type="term" value="P:retrograde transport, endosome to Golgi"/>
    <property type="evidence" value="ECO:0007669"/>
    <property type="project" value="InterPro"/>
</dbReference>
<dbReference type="EMBL" id="GEEE01024065">
    <property type="protein sequence ID" value="JAP39160.1"/>
    <property type="molecule type" value="Transcribed_RNA"/>
</dbReference>
<feature type="compositionally biased region" description="Low complexity" evidence="4">
    <location>
        <begin position="577"/>
        <end position="586"/>
    </location>
</feature>
<evidence type="ECO:0000256" key="3">
    <source>
        <dbReference type="ARBA" id="ARBA00023054"/>
    </source>
</evidence>
<dbReference type="GO" id="GO:1990745">
    <property type="term" value="C:EARP complex"/>
    <property type="evidence" value="ECO:0007669"/>
    <property type="project" value="InterPro"/>
</dbReference>
<reference evidence="7" key="1">
    <citation type="submission" date="2016-01" db="EMBL/GenBank/DDBJ databases">
        <title>Reference transcriptome for the parasite Schistocephalus solidus: insights into the molecular evolution of parasitism.</title>
        <authorList>
            <person name="Hebert F.O."/>
            <person name="Grambauer S."/>
            <person name="Barber I."/>
            <person name="Landry C.R."/>
            <person name="Aubin-Horth N."/>
        </authorList>
    </citation>
    <scope>NUCLEOTIDE SEQUENCE</scope>
</reference>
<dbReference type="PANTHER" id="PTHR13258:SF0">
    <property type="entry name" value="SYNDETIN"/>
    <property type="match status" value="1"/>
</dbReference>
<dbReference type="Pfam" id="PF10474">
    <property type="entry name" value="Syndetin_C"/>
    <property type="match status" value="1"/>
</dbReference>
<accession>A0A0X3NIM4</accession>